<gene>
    <name evidence="1" type="ORF">H310_14961</name>
</gene>
<organism evidence="1">
    <name type="scientific">Aphanomyces invadans</name>
    <dbReference type="NCBI Taxonomy" id="157072"/>
    <lineage>
        <taxon>Eukaryota</taxon>
        <taxon>Sar</taxon>
        <taxon>Stramenopiles</taxon>
        <taxon>Oomycota</taxon>
        <taxon>Saprolegniomycetes</taxon>
        <taxon>Saprolegniales</taxon>
        <taxon>Verrucalvaceae</taxon>
        <taxon>Aphanomyces</taxon>
    </lineage>
</organism>
<name>A0A024T823_9STRA</name>
<protein>
    <submittedName>
        <fullName evidence="1">Uncharacterized protein</fullName>
    </submittedName>
</protein>
<dbReference type="GeneID" id="20092011"/>
<dbReference type="EMBL" id="KI914065">
    <property type="protein sequence ID" value="ETV90205.1"/>
    <property type="molecule type" value="Genomic_DNA"/>
</dbReference>
<proteinExistence type="predicted"/>
<dbReference type="RefSeq" id="XP_008881163.1">
    <property type="nucleotide sequence ID" value="XM_008882941.1"/>
</dbReference>
<dbReference type="AlphaFoldDB" id="A0A024T823"/>
<dbReference type="VEuPathDB" id="FungiDB:H310_14961"/>
<evidence type="ECO:0000313" key="1">
    <source>
        <dbReference type="EMBL" id="ETV90205.1"/>
    </source>
</evidence>
<sequence length="79" mass="8817">MFLHWDCLPVVDAMDSPPHTKGGLRKILSGNEEMGIQMEGEADDMDGFQPAVPVVRSDMVVHTTFFNAFQDDFDDDDLA</sequence>
<accession>A0A024T823</accession>
<reference evidence="1" key="1">
    <citation type="submission" date="2013-12" db="EMBL/GenBank/DDBJ databases">
        <title>The Genome Sequence of Aphanomyces invadans NJM9701.</title>
        <authorList>
            <consortium name="The Broad Institute Genomics Platform"/>
            <person name="Russ C."/>
            <person name="Tyler B."/>
            <person name="van West P."/>
            <person name="Dieguez-Uribeondo J."/>
            <person name="Young S.K."/>
            <person name="Zeng Q."/>
            <person name="Gargeya S."/>
            <person name="Fitzgerald M."/>
            <person name="Abouelleil A."/>
            <person name="Alvarado L."/>
            <person name="Chapman S.B."/>
            <person name="Gainer-Dewar J."/>
            <person name="Goldberg J."/>
            <person name="Griggs A."/>
            <person name="Gujja S."/>
            <person name="Hansen M."/>
            <person name="Howarth C."/>
            <person name="Imamovic A."/>
            <person name="Ireland A."/>
            <person name="Larimer J."/>
            <person name="McCowan C."/>
            <person name="Murphy C."/>
            <person name="Pearson M."/>
            <person name="Poon T.W."/>
            <person name="Priest M."/>
            <person name="Roberts A."/>
            <person name="Saif S."/>
            <person name="Shea T."/>
            <person name="Sykes S."/>
            <person name="Wortman J."/>
            <person name="Nusbaum C."/>
            <person name="Birren B."/>
        </authorList>
    </citation>
    <scope>NUCLEOTIDE SEQUENCE [LARGE SCALE GENOMIC DNA]</scope>
    <source>
        <strain evidence="1">NJM9701</strain>
    </source>
</reference>